<feature type="region of interest" description="Disordered" evidence="8">
    <location>
        <begin position="304"/>
        <end position="359"/>
    </location>
</feature>
<keyword evidence="4" id="KW-0678">Repressor</keyword>
<evidence type="ECO:0000256" key="8">
    <source>
        <dbReference type="SAM" id="MobiDB-lite"/>
    </source>
</evidence>
<comment type="similarity">
    <text evidence="2">Belongs to the Mediator complex subunit 13 family.</text>
</comment>
<keyword evidence="7" id="KW-0539">Nucleus</keyword>
<evidence type="ECO:0000256" key="2">
    <source>
        <dbReference type="ARBA" id="ARBA00009354"/>
    </source>
</evidence>
<dbReference type="PANTHER" id="PTHR48249:SF3">
    <property type="entry name" value="MEDIATOR OF RNA POLYMERASE II TRANSCRIPTION SUBUNIT 13"/>
    <property type="match status" value="1"/>
</dbReference>
<protein>
    <recommendedName>
        <fullName evidence="3">Mediator of RNA polymerase II transcription subunit 13</fullName>
    </recommendedName>
</protein>
<evidence type="ECO:0000256" key="3">
    <source>
        <dbReference type="ARBA" id="ARBA00019618"/>
    </source>
</evidence>
<dbReference type="GO" id="GO:0045944">
    <property type="term" value="P:positive regulation of transcription by RNA polymerase II"/>
    <property type="evidence" value="ECO:0007669"/>
    <property type="project" value="TreeGrafter"/>
</dbReference>
<feature type="compositionally biased region" description="Basic and acidic residues" evidence="8">
    <location>
        <begin position="346"/>
        <end position="356"/>
    </location>
</feature>
<keyword evidence="5" id="KW-0805">Transcription regulation</keyword>
<evidence type="ECO:0000313" key="10">
    <source>
        <dbReference type="Proteomes" id="UP000801492"/>
    </source>
</evidence>
<feature type="compositionally biased region" description="Acidic residues" evidence="8">
    <location>
        <begin position="310"/>
        <end position="320"/>
    </location>
</feature>
<dbReference type="GO" id="GO:0016592">
    <property type="term" value="C:mediator complex"/>
    <property type="evidence" value="ECO:0007669"/>
    <property type="project" value="TreeGrafter"/>
</dbReference>
<evidence type="ECO:0000256" key="7">
    <source>
        <dbReference type="ARBA" id="ARBA00023242"/>
    </source>
</evidence>
<evidence type="ECO:0000256" key="5">
    <source>
        <dbReference type="ARBA" id="ARBA00023015"/>
    </source>
</evidence>
<dbReference type="Proteomes" id="UP000801492">
    <property type="component" value="Unassembled WGS sequence"/>
</dbReference>
<reference evidence="9" key="1">
    <citation type="submission" date="2019-08" db="EMBL/GenBank/DDBJ databases">
        <title>The genome of the North American firefly Photinus pyralis.</title>
        <authorList>
            <consortium name="Photinus pyralis genome working group"/>
            <person name="Fallon T.R."/>
            <person name="Sander Lower S.E."/>
            <person name="Weng J.-K."/>
        </authorList>
    </citation>
    <scope>NUCLEOTIDE SEQUENCE</scope>
    <source>
        <strain evidence="9">TRF0915ILg1</strain>
        <tissue evidence="9">Whole body</tissue>
    </source>
</reference>
<dbReference type="InterPro" id="IPR051139">
    <property type="entry name" value="Mediator_complx_sub13"/>
</dbReference>
<sequence length="635" mass="72751">MSAAYSKRFEAVFLCCHEKGPKMSLGAAATYLKKSKSLVKKWYSELVIENCRGDEQEIGKATQNRDHKWQRSVKGLTRIYEKRMEKKVKIDNWISLALRNHEPVDKTSAVSRKKAIVINHHVTIKEYKFSSTDSTAKEPKLDVDIMTIQDFKDQDVRQRKAFSALMCQKYGNAENNVIPSTSDPQKDNNEGLIEPAAASELDLESSEISAVSKEKNTHSPVDHALKGKNENAVFDLDDERGRKSPHNKTPDVLIQKIKGHVESFPTMESHYWRKSSNRIGVIEKQNQERQWKQDVMIENREESNNNLEEFQPESNDDQDSDYQKVSEDENNQEISRSPSDLSNESLHVDKENEPNNKKRMKVRRGNAMKLENIHDVLGKFILGSKKNSSVQFGYQHNAQRTENLNNQEFRTDTTLQYCIKIDEVNVPVCKKLLETFGLGEWQVNNWVKKSKHIISNVEKDNKETKDIFSTRVPNVVMKNFLENLNKLSSHYCRKDTNKLYLEQSFTGIWHTLLDTELSGIKWRKLVWSDGGGGGEPLDDPVLRSYARCLAADILCVWRRVSAPRNDNLFDIVPPAPEQPPPLSLAAAKELWIFWYGEEPDLAVLVAPELIARGKFIRTNIFSEVVSPQVAEGFTN</sequence>
<evidence type="ECO:0000313" key="9">
    <source>
        <dbReference type="EMBL" id="KAF2895188.1"/>
    </source>
</evidence>
<feature type="region of interest" description="Disordered" evidence="8">
    <location>
        <begin position="198"/>
        <end position="250"/>
    </location>
</feature>
<dbReference type="OrthoDB" id="103819at2759"/>
<proteinExistence type="inferred from homology"/>
<feature type="compositionally biased region" description="Basic and acidic residues" evidence="8">
    <location>
        <begin position="212"/>
        <end position="229"/>
    </location>
</feature>
<evidence type="ECO:0000256" key="1">
    <source>
        <dbReference type="ARBA" id="ARBA00004123"/>
    </source>
</evidence>
<keyword evidence="10" id="KW-1185">Reference proteome</keyword>
<evidence type="ECO:0000256" key="6">
    <source>
        <dbReference type="ARBA" id="ARBA00023163"/>
    </source>
</evidence>
<name>A0A8K0D293_IGNLU</name>
<dbReference type="PANTHER" id="PTHR48249">
    <property type="entry name" value="MEDIATOR OF RNA POLYMERASE II TRANSCRIPTION SUBUNIT 13"/>
    <property type="match status" value="1"/>
</dbReference>
<dbReference type="EMBL" id="VTPC01006150">
    <property type="protein sequence ID" value="KAF2895188.1"/>
    <property type="molecule type" value="Genomic_DNA"/>
</dbReference>
<accession>A0A8K0D293</accession>
<feature type="compositionally biased region" description="Polar residues" evidence="8">
    <location>
        <begin position="332"/>
        <end position="345"/>
    </location>
</feature>
<comment type="caution">
    <text evidence="9">The sequence shown here is derived from an EMBL/GenBank/DDBJ whole genome shotgun (WGS) entry which is preliminary data.</text>
</comment>
<comment type="subcellular location">
    <subcellularLocation>
        <location evidence="1">Nucleus</location>
    </subcellularLocation>
</comment>
<keyword evidence="6" id="KW-0804">Transcription</keyword>
<organism evidence="9 10">
    <name type="scientific">Ignelater luminosus</name>
    <name type="common">Cucubano</name>
    <name type="synonym">Pyrophorus luminosus</name>
    <dbReference type="NCBI Taxonomy" id="2038154"/>
    <lineage>
        <taxon>Eukaryota</taxon>
        <taxon>Metazoa</taxon>
        <taxon>Ecdysozoa</taxon>
        <taxon>Arthropoda</taxon>
        <taxon>Hexapoda</taxon>
        <taxon>Insecta</taxon>
        <taxon>Pterygota</taxon>
        <taxon>Neoptera</taxon>
        <taxon>Endopterygota</taxon>
        <taxon>Coleoptera</taxon>
        <taxon>Polyphaga</taxon>
        <taxon>Elateriformia</taxon>
        <taxon>Elateroidea</taxon>
        <taxon>Elateridae</taxon>
        <taxon>Agrypninae</taxon>
        <taxon>Pyrophorini</taxon>
        <taxon>Ignelater</taxon>
    </lineage>
</organism>
<gene>
    <name evidence="9" type="ORF">ILUMI_10988</name>
</gene>
<dbReference type="AlphaFoldDB" id="A0A8K0D293"/>
<dbReference type="GO" id="GO:0003713">
    <property type="term" value="F:transcription coactivator activity"/>
    <property type="evidence" value="ECO:0007669"/>
    <property type="project" value="TreeGrafter"/>
</dbReference>
<evidence type="ECO:0000256" key="4">
    <source>
        <dbReference type="ARBA" id="ARBA00022491"/>
    </source>
</evidence>